<dbReference type="InterPro" id="IPR023210">
    <property type="entry name" value="NADP_OxRdtase_dom"/>
</dbReference>
<proteinExistence type="predicted"/>
<dbReference type="GO" id="GO:0016491">
    <property type="term" value="F:oxidoreductase activity"/>
    <property type="evidence" value="ECO:0007669"/>
    <property type="project" value="UniProtKB-KW"/>
</dbReference>
<dbReference type="CDD" id="cd19094">
    <property type="entry name" value="AKR_Tas-like"/>
    <property type="match status" value="1"/>
</dbReference>
<evidence type="ECO:0000259" key="2">
    <source>
        <dbReference type="Pfam" id="PF00248"/>
    </source>
</evidence>
<dbReference type="PANTHER" id="PTHR43364:SF4">
    <property type="entry name" value="NAD(P)-LINKED OXIDOREDUCTASE SUPERFAMILY PROTEIN"/>
    <property type="match status" value="1"/>
</dbReference>
<dbReference type="Proteomes" id="UP000191135">
    <property type="component" value="Chromosome"/>
</dbReference>
<dbReference type="EC" id="1.1.1.-" evidence="3"/>
<dbReference type="InterPro" id="IPR050523">
    <property type="entry name" value="AKR_Detox_Biosynth"/>
</dbReference>
<protein>
    <submittedName>
        <fullName evidence="3">General stress protein 69</fullName>
        <ecNumber evidence="3">1.1.1.-</ecNumber>
    </submittedName>
</protein>
<evidence type="ECO:0000313" key="4">
    <source>
        <dbReference type="Proteomes" id="UP000191135"/>
    </source>
</evidence>
<dbReference type="eggNOG" id="COG0667">
    <property type="taxonomic scope" value="Bacteria"/>
</dbReference>
<dbReference type="KEGG" id="mmed:Mame_02669"/>
<dbReference type="PANTHER" id="PTHR43364">
    <property type="entry name" value="NADH-SPECIFIC METHYLGLYOXAL REDUCTASE-RELATED"/>
    <property type="match status" value="1"/>
</dbReference>
<dbReference type="STRING" id="1122214.Mame_02669"/>
<dbReference type="Pfam" id="PF00248">
    <property type="entry name" value="Aldo_ket_red"/>
    <property type="match status" value="1"/>
</dbReference>
<sequence>MRFHKADTEKSPDTLAYRMVPAKVASLITQVVSQGIFMKIKSLGRTGIRVSQICLGTMTWGTQNTLEEASAQMDYAVENGVNFFDTAEMYPVTPIGPETYGRTEEFIGAWLSARKKRDDIVLASKVAGPGRPWVRNGSPLTPEGIRTALDDSLKRLKTDYIDLYQVHWPNRNHFHFRNSWSYSPFGQDRFRARIDIAETLDTLDELVKAGKIRAIGLSNETCWGAMKYLERAEAKDRARIATVQNEYNLLYRHHDLDMAELAYHEDVGLLAFSPLAAGLLTGKYRNGKLPDGSRAAVSSADLGGRLQEHQEPAVDAYCKLAETHGLDPAQMALGFVLSRPFVTAAIIGATSMEQLKTNIAAADVAMTDDILGDIARVHRTFPAPI</sequence>
<feature type="domain" description="NADP-dependent oxidoreductase" evidence="2">
    <location>
        <begin position="53"/>
        <end position="375"/>
    </location>
</feature>
<dbReference type="InterPro" id="IPR036812">
    <property type="entry name" value="NAD(P)_OxRdtase_dom_sf"/>
</dbReference>
<keyword evidence="4" id="KW-1185">Reference proteome</keyword>
<organism evidence="3 4">
    <name type="scientific">Martelella mediterranea DSM 17316</name>
    <dbReference type="NCBI Taxonomy" id="1122214"/>
    <lineage>
        <taxon>Bacteria</taxon>
        <taxon>Pseudomonadati</taxon>
        <taxon>Pseudomonadota</taxon>
        <taxon>Alphaproteobacteria</taxon>
        <taxon>Hyphomicrobiales</taxon>
        <taxon>Aurantimonadaceae</taxon>
        <taxon>Martelella</taxon>
    </lineage>
</organism>
<reference evidence="3 4" key="1">
    <citation type="submission" date="2017-03" db="EMBL/GenBank/DDBJ databases">
        <title>Foreign affairs: Plasmid Transfer between Roseobacters and Rhizobia.</title>
        <authorList>
            <person name="Bartling P."/>
            <person name="Bunk B."/>
            <person name="Overmann J."/>
            <person name="Brinkmann H."/>
            <person name="Petersen J."/>
        </authorList>
    </citation>
    <scope>NUCLEOTIDE SEQUENCE [LARGE SCALE GENOMIC DNA]</scope>
    <source>
        <strain evidence="3 4">MACL11</strain>
    </source>
</reference>
<dbReference type="SUPFAM" id="SSF51430">
    <property type="entry name" value="NAD(P)-linked oxidoreductase"/>
    <property type="match status" value="1"/>
</dbReference>
<dbReference type="Gene3D" id="3.20.20.100">
    <property type="entry name" value="NADP-dependent oxidoreductase domain"/>
    <property type="match status" value="1"/>
</dbReference>
<accession>A0A1U9Z2R8</accession>
<gene>
    <name evidence="3" type="primary">yhdN_3</name>
    <name evidence="3" type="ORF">Mame_02669</name>
</gene>
<evidence type="ECO:0000313" key="3">
    <source>
        <dbReference type="EMBL" id="AQZ51995.1"/>
    </source>
</evidence>
<name>A0A1U9Z2R8_9HYPH</name>
<keyword evidence="1 3" id="KW-0560">Oxidoreductase</keyword>
<dbReference type="AlphaFoldDB" id="A0A1U9Z2R8"/>
<dbReference type="EMBL" id="CP020330">
    <property type="protein sequence ID" value="AQZ51995.1"/>
    <property type="molecule type" value="Genomic_DNA"/>
</dbReference>
<evidence type="ECO:0000256" key="1">
    <source>
        <dbReference type="ARBA" id="ARBA00023002"/>
    </source>
</evidence>